<feature type="region of interest" description="Disordered" evidence="1">
    <location>
        <begin position="123"/>
        <end position="149"/>
    </location>
</feature>
<dbReference type="NCBIfam" id="NF008528">
    <property type="entry name" value="PRK11463.1-2"/>
    <property type="match status" value="1"/>
</dbReference>
<dbReference type="Pfam" id="PF04186">
    <property type="entry name" value="FxsA"/>
    <property type="match status" value="1"/>
</dbReference>
<dbReference type="PANTHER" id="PTHR35335">
    <property type="entry name" value="UPF0716 PROTEIN FXSA"/>
    <property type="match status" value="1"/>
</dbReference>
<dbReference type="InterPro" id="IPR007313">
    <property type="entry name" value="FxsA"/>
</dbReference>
<keyword evidence="2" id="KW-0472">Membrane</keyword>
<name>A0ABY7Z2E5_9HYPH</name>
<keyword evidence="2" id="KW-1133">Transmembrane helix</keyword>
<gene>
    <name evidence="3" type="ORF">PSQ90_08135</name>
</gene>
<feature type="transmembrane region" description="Helical" evidence="2">
    <location>
        <begin position="27"/>
        <end position="47"/>
    </location>
</feature>
<sequence length="149" mass="15929">MARIVIISFLLLPIIEIALFIKVGQTIGLWPTLGLVIAGAIGGVLLLRQQGMSILRQIQTSMNGGVLPGQPLAEAMMLGVAAVFLLLPGLFSDAIALALLVPPVRGWIYRQFASRVVVRGSAHQAQPGGHPKVSRPDTIDLDDDDYRPS</sequence>
<evidence type="ECO:0000313" key="4">
    <source>
        <dbReference type="Proteomes" id="UP001222118"/>
    </source>
</evidence>
<dbReference type="PANTHER" id="PTHR35335:SF1">
    <property type="entry name" value="UPF0716 PROTEIN FXSA"/>
    <property type="match status" value="1"/>
</dbReference>
<accession>A0ABY7Z2E5</accession>
<dbReference type="EMBL" id="CP118247">
    <property type="protein sequence ID" value="WDR07375.1"/>
    <property type="molecule type" value="Genomic_DNA"/>
</dbReference>
<dbReference type="RefSeq" id="WP_282212888.1">
    <property type="nucleotide sequence ID" value="NZ_CP118247.1"/>
</dbReference>
<feature type="transmembrane region" description="Helical" evidence="2">
    <location>
        <begin position="78"/>
        <end position="101"/>
    </location>
</feature>
<keyword evidence="2" id="KW-0812">Transmembrane</keyword>
<evidence type="ECO:0000256" key="1">
    <source>
        <dbReference type="SAM" id="MobiDB-lite"/>
    </source>
</evidence>
<protein>
    <submittedName>
        <fullName evidence="3">FxsA family protein</fullName>
    </submittedName>
</protein>
<dbReference type="Proteomes" id="UP001222118">
    <property type="component" value="Chromosome"/>
</dbReference>
<keyword evidence="4" id="KW-1185">Reference proteome</keyword>
<feature type="compositionally biased region" description="Acidic residues" evidence="1">
    <location>
        <begin position="139"/>
        <end position="149"/>
    </location>
</feature>
<evidence type="ECO:0000256" key="2">
    <source>
        <dbReference type="SAM" id="Phobius"/>
    </source>
</evidence>
<proteinExistence type="predicted"/>
<evidence type="ECO:0000313" key="3">
    <source>
        <dbReference type="EMBL" id="WDR07375.1"/>
    </source>
</evidence>
<organism evidence="3 4">
    <name type="scientific">Devosia rhodophyticola</name>
    <dbReference type="NCBI Taxonomy" id="3026423"/>
    <lineage>
        <taxon>Bacteria</taxon>
        <taxon>Pseudomonadati</taxon>
        <taxon>Pseudomonadota</taxon>
        <taxon>Alphaproteobacteria</taxon>
        <taxon>Hyphomicrobiales</taxon>
        <taxon>Devosiaceae</taxon>
        <taxon>Devosia</taxon>
    </lineage>
</organism>
<reference evidence="3 4" key="1">
    <citation type="submission" date="2023-02" db="EMBL/GenBank/DDBJ databases">
        <title>Devosia chondri sp. nov., isolated from the phycosphere of marine algae.</title>
        <authorList>
            <person name="Kim J.M."/>
            <person name="Lee J.K."/>
            <person name="Choi B.J."/>
            <person name="Bayburt H."/>
            <person name="Jeon C.O."/>
        </authorList>
    </citation>
    <scope>NUCLEOTIDE SEQUENCE [LARGE SCALE GENOMIC DNA]</scope>
    <source>
        <strain evidence="3 4">G2-5</strain>
    </source>
</reference>